<reference evidence="2 3" key="1">
    <citation type="submission" date="2016-08" db="EMBL/GenBank/DDBJ databases">
        <authorList>
            <person name="Seilhamer J.J."/>
        </authorList>
    </citation>
    <scope>NUCLEOTIDE SEQUENCE [LARGE SCALE GENOMIC DNA]</scope>
    <source>
        <strain evidence="2 3">BRTC-1</strain>
    </source>
</reference>
<evidence type="ECO:0000313" key="3">
    <source>
        <dbReference type="Proteomes" id="UP000093391"/>
    </source>
</evidence>
<dbReference type="Pfam" id="PF01497">
    <property type="entry name" value="Peripla_BP_2"/>
    <property type="match status" value="1"/>
</dbReference>
<proteinExistence type="predicted"/>
<dbReference type="InterPro" id="IPR050902">
    <property type="entry name" value="ABC_Transporter_SBP"/>
</dbReference>
<keyword evidence="3" id="KW-1185">Reference proteome</keyword>
<organism evidence="2 3">
    <name type="scientific">Acinetobacter larvae</name>
    <dbReference type="NCBI Taxonomy" id="1789224"/>
    <lineage>
        <taxon>Bacteria</taxon>
        <taxon>Pseudomonadati</taxon>
        <taxon>Pseudomonadota</taxon>
        <taxon>Gammaproteobacteria</taxon>
        <taxon>Moraxellales</taxon>
        <taxon>Moraxellaceae</taxon>
        <taxon>Acinetobacter</taxon>
    </lineage>
</organism>
<dbReference type="STRING" id="1789224.BFG52_14070"/>
<dbReference type="EMBL" id="CP016895">
    <property type="protein sequence ID" value="AOA60010.1"/>
    <property type="molecule type" value="Genomic_DNA"/>
</dbReference>
<name>A0A1B2M473_9GAMM</name>
<sequence length="352" mass="40525">MLQDLAKQQIQIKRPIEKVILANGNLAYAVALINPTTNPFQRILAWGDGFKVSDYTGYQAYQRRFPALSSIYTFKDNDVSSVNLEKIISLRPDVVVFNLSSKSTVDASKFPSTLSKLGIAIVYVDFSLDSANNTAPSIAILGQIFQQNDKAKRFNQFRQQQIDLVMQTIKKIPAQHKRPQVFIERAAGLYDECCLSYGRHNLGRLIHQLGADNIAERWIKGYGMVHPEQLMTSHPDLIIMTGADWKYYSPYGQWINLGPGIDISKSRRSMLGLLQRPAYKYLTAVKQQRVYALWHPFYDSPYQFIAMQQIAKWLYPDIFKDLNPEQNFQKLHHQFLPIPYQAGYWFNMDKNS</sequence>
<evidence type="ECO:0000259" key="1">
    <source>
        <dbReference type="PROSITE" id="PS50983"/>
    </source>
</evidence>
<dbReference type="SUPFAM" id="SSF53807">
    <property type="entry name" value="Helical backbone' metal receptor"/>
    <property type="match status" value="1"/>
</dbReference>
<evidence type="ECO:0000313" key="2">
    <source>
        <dbReference type="EMBL" id="AOA60010.1"/>
    </source>
</evidence>
<feature type="domain" description="Fe/B12 periplasmic-binding" evidence="1">
    <location>
        <begin position="18"/>
        <end position="322"/>
    </location>
</feature>
<dbReference type="InterPro" id="IPR002491">
    <property type="entry name" value="ABC_transptr_periplasmic_BD"/>
</dbReference>
<dbReference type="AlphaFoldDB" id="A0A1B2M473"/>
<protein>
    <recommendedName>
        <fullName evidence="1">Fe/B12 periplasmic-binding domain-containing protein</fullName>
    </recommendedName>
</protein>
<accession>A0A1B2M473</accession>
<dbReference type="PANTHER" id="PTHR30535">
    <property type="entry name" value="VITAMIN B12-BINDING PROTEIN"/>
    <property type="match status" value="1"/>
</dbReference>
<dbReference type="PROSITE" id="PS50983">
    <property type="entry name" value="FE_B12_PBP"/>
    <property type="match status" value="1"/>
</dbReference>
<dbReference type="Proteomes" id="UP000093391">
    <property type="component" value="Chromosome"/>
</dbReference>
<dbReference type="Gene3D" id="3.40.50.1980">
    <property type="entry name" value="Nitrogenase molybdenum iron protein domain"/>
    <property type="match status" value="2"/>
</dbReference>
<gene>
    <name evidence="2" type="ORF">BFG52_14070</name>
</gene>
<dbReference type="KEGG" id="ala:BFG52_14070"/>
<dbReference type="PANTHER" id="PTHR30535:SF34">
    <property type="entry name" value="MOLYBDATE-BINDING PROTEIN MOLA"/>
    <property type="match status" value="1"/>
</dbReference>